<evidence type="ECO:0000313" key="2">
    <source>
        <dbReference type="Proteomes" id="UP000076632"/>
    </source>
</evidence>
<accession>A0A165GB65</accession>
<dbReference type="AlphaFoldDB" id="A0A165GB65"/>
<sequence length="331" mass="38911">MTETPIASVSICESNIYDSSNLSLSSMDEKMDTAIQTYCNKMYKSNKQFIYDIIDDIERMNLPNEEGKLDFMRRFWIDLGESHSPVLRHLIPKAKLEQSEREKAVQRLEDVKTLDHYSMDGFIPPALDDAQRQVFIETFKTVANEVAETEKDGAPWIQATDELKSFLKYACRLEDPNFRFWDVWEFAPYDERDGDKTPAELRENFLEQLRDEHSCIVDDLVPNIEPKACFLWGETTRGNETYWTIYAYCPIHEWGFNCDKSKKDHQWAWRILLTGLSMYDSLGYTTFDSILDFINWLGSWSERMDPKDLRQQVFEDTYGRFPSQSAYAQLK</sequence>
<proteinExistence type="predicted"/>
<dbReference type="Proteomes" id="UP000076632">
    <property type="component" value="Unassembled WGS sequence"/>
</dbReference>
<protein>
    <submittedName>
        <fullName evidence="1">Uncharacterized protein</fullName>
    </submittedName>
</protein>
<evidence type="ECO:0000313" key="1">
    <source>
        <dbReference type="EMBL" id="KZF21978.1"/>
    </source>
</evidence>
<keyword evidence="2" id="KW-1185">Reference proteome</keyword>
<dbReference type="RefSeq" id="XP_018187533.1">
    <property type="nucleotide sequence ID" value="XM_018336087.1"/>
</dbReference>
<gene>
    <name evidence="1" type="ORF">L228DRAFT_283179</name>
</gene>
<organism evidence="1 2">
    <name type="scientific">Xylona heveae (strain CBS 132557 / TC161)</name>
    <dbReference type="NCBI Taxonomy" id="1328760"/>
    <lineage>
        <taxon>Eukaryota</taxon>
        <taxon>Fungi</taxon>
        <taxon>Dikarya</taxon>
        <taxon>Ascomycota</taxon>
        <taxon>Pezizomycotina</taxon>
        <taxon>Xylonomycetes</taxon>
        <taxon>Xylonales</taxon>
        <taxon>Xylonaceae</taxon>
        <taxon>Xylona</taxon>
    </lineage>
</organism>
<dbReference type="GeneID" id="28901224"/>
<dbReference type="EMBL" id="KV407459">
    <property type="protein sequence ID" value="KZF21978.1"/>
    <property type="molecule type" value="Genomic_DNA"/>
</dbReference>
<name>A0A165GB65_XYLHT</name>
<dbReference type="OrthoDB" id="4403049at2759"/>
<dbReference type="InParanoid" id="A0A165GB65"/>
<reference evidence="1 2" key="1">
    <citation type="journal article" date="2016" name="Fungal Biol.">
        <title>The genome of Xylona heveae provides a window into fungal endophytism.</title>
        <authorList>
            <person name="Gazis R."/>
            <person name="Kuo A."/>
            <person name="Riley R."/>
            <person name="LaButti K."/>
            <person name="Lipzen A."/>
            <person name="Lin J."/>
            <person name="Amirebrahimi M."/>
            <person name="Hesse C.N."/>
            <person name="Spatafora J.W."/>
            <person name="Henrissat B."/>
            <person name="Hainaut M."/>
            <person name="Grigoriev I.V."/>
            <person name="Hibbett D.S."/>
        </authorList>
    </citation>
    <scope>NUCLEOTIDE SEQUENCE [LARGE SCALE GENOMIC DNA]</scope>
    <source>
        <strain evidence="1 2">TC161</strain>
    </source>
</reference>